<dbReference type="InParanoid" id="D8S961"/>
<dbReference type="Proteomes" id="UP000001514">
    <property type="component" value="Unassembled WGS sequence"/>
</dbReference>
<comment type="subcellular location">
    <subcellularLocation>
        <location evidence="1">Nucleus inner membrane</location>
        <topology evidence="1">Multi-pass membrane protein</topology>
        <orientation evidence="1">Nucleoplasmic side</orientation>
    </subcellularLocation>
</comment>
<accession>D8S961</accession>
<dbReference type="Gramene" id="EFJ19290">
    <property type="protein sequence ID" value="EFJ19290"/>
    <property type="gene ID" value="SELMODRAFT_33862"/>
</dbReference>
<keyword evidence="6 8" id="KW-0472">Membrane</keyword>
<feature type="transmembrane region" description="Helical" evidence="8">
    <location>
        <begin position="121"/>
        <end position="141"/>
    </location>
</feature>
<evidence type="ECO:0000256" key="8">
    <source>
        <dbReference type="SAM" id="Phobius"/>
    </source>
</evidence>
<evidence type="ECO:0000256" key="2">
    <source>
        <dbReference type="ARBA" id="ARBA00005748"/>
    </source>
</evidence>
<protein>
    <submittedName>
        <fullName evidence="9">Uncharacterized protein</fullName>
    </submittedName>
</protein>
<dbReference type="PANTHER" id="PTHR31587">
    <property type="entry name" value="TRANSMEMBRANE PROTEIN (DUF2215)"/>
    <property type="match status" value="1"/>
</dbReference>
<evidence type="ECO:0000313" key="10">
    <source>
        <dbReference type="Proteomes" id="UP000001514"/>
    </source>
</evidence>
<evidence type="ECO:0000256" key="5">
    <source>
        <dbReference type="ARBA" id="ARBA00022989"/>
    </source>
</evidence>
<name>D8S961_SELML</name>
<gene>
    <name evidence="9" type="ORF">SELMODRAFT_33862</name>
</gene>
<keyword evidence="10" id="KW-1185">Reference proteome</keyword>
<feature type="transmembrane region" description="Helical" evidence="8">
    <location>
        <begin position="161"/>
        <end position="181"/>
    </location>
</feature>
<feature type="non-terminal residue" evidence="9">
    <location>
        <position position="1"/>
    </location>
</feature>
<dbReference type="KEGG" id="smo:SELMODRAFT_33862"/>
<feature type="transmembrane region" description="Helical" evidence="8">
    <location>
        <begin position="88"/>
        <end position="109"/>
    </location>
</feature>
<evidence type="ECO:0000256" key="6">
    <source>
        <dbReference type="ARBA" id="ARBA00023136"/>
    </source>
</evidence>
<keyword evidence="3 8" id="KW-0812">Transmembrane</keyword>
<feature type="non-terminal residue" evidence="9">
    <location>
        <position position="226"/>
    </location>
</feature>
<dbReference type="GO" id="GO:0005637">
    <property type="term" value="C:nuclear inner membrane"/>
    <property type="evidence" value="ECO:0007669"/>
    <property type="project" value="UniProtKB-SubCell"/>
</dbReference>
<dbReference type="InterPro" id="IPR019358">
    <property type="entry name" value="NEMP_fam"/>
</dbReference>
<keyword evidence="4" id="KW-0732">Signal</keyword>
<evidence type="ECO:0000256" key="3">
    <source>
        <dbReference type="ARBA" id="ARBA00022692"/>
    </source>
</evidence>
<dbReference type="EMBL" id="GL377607">
    <property type="protein sequence ID" value="EFJ19290.1"/>
    <property type="molecule type" value="Genomic_DNA"/>
</dbReference>
<keyword evidence="5 8" id="KW-1133">Transmembrane helix</keyword>
<evidence type="ECO:0000256" key="1">
    <source>
        <dbReference type="ARBA" id="ARBA00004575"/>
    </source>
</evidence>
<evidence type="ECO:0000256" key="7">
    <source>
        <dbReference type="ARBA" id="ARBA00023242"/>
    </source>
</evidence>
<dbReference type="STRING" id="88036.D8S961"/>
<dbReference type="Pfam" id="PF10225">
    <property type="entry name" value="NEMP"/>
    <property type="match status" value="1"/>
</dbReference>
<organism evidence="10">
    <name type="scientific">Selaginella moellendorffii</name>
    <name type="common">Spikemoss</name>
    <dbReference type="NCBI Taxonomy" id="88036"/>
    <lineage>
        <taxon>Eukaryota</taxon>
        <taxon>Viridiplantae</taxon>
        <taxon>Streptophyta</taxon>
        <taxon>Embryophyta</taxon>
        <taxon>Tracheophyta</taxon>
        <taxon>Lycopodiopsida</taxon>
        <taxon>Selaginellales</taxon>
        <taxon>Selaginellaceae</taxon>
        <taxon>Selaginella</taxon>
    </lineage>
</organism>
<evidence type="ECO:0000313" key="9">
    <source>
        <dbReference type="EMBL" id="EFJ19290.1"/>
    </source>
</evidence>
<dbReference type="PANTHER" id="PTHR31587:SF4">
    <property type="entry name" value="TRANSMEMBRANE PROTEIN (DUF2215)"/>
    <property type="match status" value="1"/>
</dbReference>
<comment type="similarity">
    <text evidence="2">Belongs to the NEMP family.</text>
</comment>
<proteinExistence type="inferred from homology"/>
<evidence type="ECO:0000256" key="4">
    <source>
        <dbReference type="ARBA" id="ARBA00022729"/>
    </source>
</evidence>
<keyword evidence="7" id="KW-0539">Nucleus</keyword>
<dbReference type="eggNOG" id="ENOG502QRSU">
    <property type="taxonomic scope" value="Eukaryota"/>
</dbReference>
<reference evidence="9 10" key="1">
    <citation type="journal article" date="2011" name="Science">
        <title>The Selaginella genome identifies genetic changes associated with the evolution of vascular plants.</title>
        <authorList>
            <person name="Banks J.A."/>
            <person name="Nishiyama T."/>
            <person name="Hasebe M."/>
            <person name="Bowman J.L."/>
            <person name="Gribskov M."/>
            <person name="dePamphilis C."/>
            <person name="Albert V.A."/>
            <person name="Aono N."/>
            <person name="Aoyama T."/>
            <person name="Ambrose B.A."/>
            <person name="Ashton N.W."/>
            <person name="Axtell M.J."/>
            <person name="Barker E."/>
            <person name="Barker M.S."/>
            <person name="Bennetzen J.L."/>
            <person name="Bonawitz N.D."/>
            <person name="Chapple C."/>
            <person name="Cheng C."/>
            <person name="Correa L.G."/>
            <person name="Dacre M."/>
            <person name="DeBarry J."/>
            <person name="Dreyer I."/>
            <person name="Elias M."/>
            <person name="Engstrom E.M."/>
            <person name="Estelle M."/>
            <person name="Feng L."/>
            <person name="Finet C."/>
            <person name="Floyd S.K."/>
            <person name="Frommer W.B."/>
            <person name="Fujita T."/>
            <person name="Gramzow L."/>
            <person name="Gutensohn M."/>
            <person name="Harholt J."/>
            <person name="Hattori M."/>
            <person name="Heyl A."/>
            <person name="Hirai T."/>
            <person name="Hiwatashi Y."/>
            <person name="Ishikawa M."/>
            <person name="Iwata M."/>
            <person name="Karol K.G."/>
            <person name="Koehler B."/>
            <person name="Kolukisaoglu U."/>
            <person name="Kubo M."/>
            <person name="Kurata T."/>
            <person name="Lalonde S."/>
            <person name="Li K."/>
            <person name="Li Y."/>
            <person name="Litt A."/>
            <person name="Lyons E."/>
            <person name="Manning G."/>
            <person name="Maruyama T."/>
            <person name="Michael T.P."/>
            <person name="Mikami K."/>
            <person name="Miyazaki S."/>
            <person name="Morinaga S."/>
            <person name="Murata T."/>
            <person name="Mueller-Roeber B."/>
            <person name="Nelson D.R."/>
            <person name="Obara M."/>
            <person name="Oguri Y."/>
            <person name="Olmstead R.G."/>
            <person name="Onodera N."/>
            <person name="Petersen B.L."/>
            <person name="Pils B."/>
            <person name="Prigge M."/>
            <person name="Rensing S.A."/>
            <person name="Riano-Pachon D.M."/>
            <person name="Roberts A.W."/>
            <person name="Sato Y."/>
            <person name="Scheller H.V."/>
            <person name="Schulz B."/>
            <person name="Schulz C."/>
            <person name="Shakirov E.V."/>
            <person name="Shibagaki N."/>
            <person name="Shinohara N."/>
            <person name="Shippen D.E."/>
            <person name="Soerensen I."/>
            <person name="Sotooka R."/>
            <person name="Sugimoto N."/>
            <person name="Sugita M."/>
            <person name="Sumikawa N."/>
            <person name="Tanurdzic M."/>
            <person name="Theissen G."/>
            <person name="Ulvskov P."/>
            <person name="Wakazuki S."/>
            <person name="Weng J.K."/>
            <person name="Willats W.W."/>
            <person name="Wipf D."/>
            <person name="Wolf P.G."/>
            <person name="Yang L."/>
            <person name="Zimmer A.D."/>
            <person name="Zhu Q."/>
            <person name="Mitros T."/>
            <person name="Hellsten U."/>
            <person name="Loque D."/>
            <person name="Otillar R."/>
            <person name="Salamov A."/>
            <person name="Schmutz J."/>
            <person name="Shapiro H."/>
            <person name="Lindquist E."/>
            <person name="Lucas S."/>
            <person name="Rokhsar D."/>
            <person name="Grigoriev I.V."/>
        </authorList>
    </citation>
    <scope>NUCLEOTIDE SEQUENCE [LARGE SCALE GENOMIC DNA]</scope>
</reference>
<dbReference type="HOGENOM" id="CLU_066975_0_0_1"/>
<sequence>FLRSNATLDLCQCSKEKWKALEKNKWFASMSPFETMYVDIRSDRKASIKDTPVTVLVKEEFCSYRVFLFVLGIALLISAPIVSEWVPFYYSSGMTLGIVLVVLIILFQAMKLLPFGRKSSIYILLYGSLVGFGALLLRQISILLTPMLMDMGVGEDMVKPIAIFCLMGVLTVGAYMGYWGVRKFILTNEGDVDSGTATFVKWAIRLFGATMLLQVSKQALFFLRSL</sequence>
<dbReference type="AlphaFoldDB" id="D8S961"/>
<feature type="transmembrane region" description="Helical" evidence="8">
    <location>
        <begin position="66"/>
        <end position="82"/>
    </location>
</feature>